<dbReference type="Proteomes" id="UP000594263">
    <property type="component" value="Unplaced"/>
</dbReference>
<dbReference type="Gramene" id="Kaladp0039s0375.1.v1.1">
    <property type="protein sequence ID" value="Kaladp0039s0375.1.v1.1"/>
    <property type="gene ID" value="Kaladp0039s0375.v1.1"/>
</dbReference>
<evidence type="ECO:0000313" key="1">
    <source>
        <dbReference type="EnsemblPlants" id="Kaladp0039s0375.1.v1.1"/>
    </source>
</evidence>
<protein>
    <submittedName>
        <fullName evidence="1">Uncharacterized protein</fullName>
    </submittedName>
</protein>
<dbReference type="EnsemblPlants" id="Kaladp0039s0375.1.v1.1">
    <property type="protein sequence ID" value="Kaladp0039s0375.1.v1.1"/>
    <property type="gene ID" value="Kaladp0039s0375.v1.1"/>
</dbReference>
<accession>A0A7N0ZVC5</accession>
<proteinExistence type="predicted"/>
<evidence type="ECO:0000313" key="2">
    <source>
        <dbReference type="Proteomes" id="UP000594263"/>
    </source>
</evidence>
<sequence length="95" mass="10410">MATPEETRINTEHIRIAQDILKVLNQILYSSTVANCCPNKKFTEVLGESLSSFSSIVAKVKFKIGEACKEVPRKLVSVTAPSSSVNYASAPHEEQ</sequence>
<name>A0A7N0ZVC5_KALFE</name>
<keyword evidence="2" id="KW-1185">Reference proteome</keyword>
<organism evidence="1 2">
    <name type="scientific">Kalanchoe fedtschenkoi</name>
    <name type="common">Lavender scallops</name>
    <name type="synonym">South American air plant</name>
    <dbReference type="NCBI Taxonomy" id="63787"/>
    <lineage>
        <taxon>Eukaryota</taxon>
        <taxon>Viridiplantae</taxon>
        <taxon>Streptophyta</taxon>
        <taxon>Embryophyta</taxon>
        <taxon>Tracheophyta</taxon>
        <taxon>Spermatophyta</taxon>
        <taxon>Magnoliopsida</taxon>
        <taxon>eudicotyledons</taxon>
        <taxon>Gunneridae</taxon>
        <taxon>Pentapetalae</taxon>
        <taxon>Saxifragales</taxon>
        <taxon>Crassulaceae</taxon>
        <taxon>Kalanchoe</taxon>
    </lineage>
</organism>
<reference evidence="1" key="1">
    <citation type="submission" date="2021-01" db="UniProtKB">
        <authorList>
            <consortium name="EnsemblPlants"/>
        </authorList>
    </citation>
    <scope>IDENTIFICATION</scope>
</reference>
<dbReference type="AlphaFoldDB" id="A0A7N0ZVC5"/>